<dbReference type="Proteomes" id="UP000008635">
    <property type="component" value="Chromosome"/>
</dbReference>
<dbReference type="STRING" id="709986.Deima_1492"/>
<protein>
    <submittedName>
        <fullName evidence="2">Uncharacterized protein</fullName>
    </submittedName>
</protein>
<feature type="transmembrane region" description="Helical" evidence="1">
    <location>
        <begin position="14"/>
        <end position="35"/>
    </location>
</feature>
<dbReference type="HOGENOM" id="CLU_1575892_0_0_0"/>
<reference evidence="2 3" key="1">
    <citation type="journal article" date="2011" name="Stand. Genomic Sci.">
        <title>Complete genome sequence of Deinococcus maricopensis type strain (LB-34).</title>
        <authorList>
            <person name="Pukall R."/>
            <person name="Zeytun A."/>
            <person name="Lucas S."/>
            <person name="Lapidus A."/>
            <person name="Hammon N."/>
            <person name="Deshpande S."/>
            <person name="Nolan M."/>
            <person name="Cheng J.F."/>
            <person name="Pitluck S."/>
            <person name="Liolios K."/>
            <person name="Pagani I."/>
            <person name="Mikhailova N."/>
            <person name="Ivanova N."/>
            <person name="Mavromatis K."/>
            <person name="Pati A."/>
            <person name="Tapia R."/>
            <person name="Han C."/>
            <person name="Goodwin L."/>
            <person name="Chen A."/>
            <person name="Palaniappan K."/>
            <person name="Land M."/>
            <person name="Hauser L."/>
            <person name="Chang Y.J."/>
            <person name="Jeffries C.D."/>
            <person name="Brambilla E.M."/>
            <person name="Rohde M."/>
            <person name="Goker M."/>
            <person name="Detter J.C."/>
            <person name="Woyke T."/>
            <person name="Bristow J."/>
            <person name="Eisen J.A."/>
            <person name="Markowitz V."/>
            <person name="Hugenholtz P."/>
            <person name="Kyrpides N.C."/>
            <person name="Klenk H.P."/>
        </authorList>
    </citation>
    <scope>NUCLEOTIDE SEQUENCE [LARGE SCALE GENOMIC DNA]</scope>
    <source>
        <strain evidence="3">DSM 21211 / LMG 22137 / NRRL B-23946 / LB-34</strain>
    </source>
</reference>
<dbReference type="KEGG" id="dmr:Deima_1492"/>
<dbReference type="AlphaFoldDB" id="E8U7V2"/>
<keyword evidence="3" id="KW-1185">Reference proteome</keyword>
<keyword evidence="1" id="KW-1133">Transmembrane helix</keyword>
<dbReference type="EMBL" id="CP002454">
    <property type="protein sequence ID" value="ADV67141.1"/>
    <property type="molecule type" value="Genomic_DNA"/>
</dbReference>
<feature type="transmembrane region" description="Helical" evidence="1">
    <location>
        <begin position="47"/>
        <end position="68"/>
    </location>
</feature>
<gene>
    <name evidence="2" type="ordered locus">Deima_1492</name>
</gene>
<accession>E8U7V2</accession>
<evidence type="ECO:0000313" key="2">
    <source>
        <dbReference type="EMBL" id="ADV67141.1"/>
    </source>
</evidence>
<evidence type="ECO:0000313" key="3">
    <source>
        <dbReference type="Proteomes" id="UP000008635"/>
    </source>
</evidence>
<keyword evidence="1" id="KW-0472">Membrane</keyword>
<reference evidence="3" key="2">
    <citation type="submission" date="2011-01" db="EMBL/GenBank/DDBJ databases">
        <title>The complete genome of Deinococcus maricopensis DSM 21211.</title>
        <authorList>
            <consortium name="US DOE Joint Genome Institute (JGI-PGF)"/>
            <person name="Lucas S."/>
            <person name="Copeland A."/>
            <person name="Lapidus A."/>
            <person name="Goodwin L."/>
            <person name="Pitluck S."/>
            <person name="Kyrpides N."/>
            <person name="Mavromatis K."/>
            <person name="Pagani I."/>
            <person name="Ivanova N."/>
            <person name="Ovchinnikova G."/>
            <person name="Zeytun A."/>
            <person name="Detter J.C."/>
            <person name="Han C."/>
            <person name="Land M."/>
            <person name="Hauser L."/>
            <person name="Markowitz V."/>
            <person name="Cheng J.-F."/>
            <person name="Hugenholtz P."/>
            <person name="Woyke T."/>
            <person name="Wu D."/>
            <person name="Pukall R."/>
            <person name="Gehrich-Schroeter G."/>
            <person name="Brambilla E."/>
            <person name="Klenk H.-P."/>
            <person name="Eisen J.A."/>
        </authorList>
    </citation>
    <scope>NUCLEOTIDE SEQUENCE [LARGE SCALE GENOMIC DNA]</scope>
    <source>
        <strain evidence="3">DSM 21211 / LMG 22137 / NRRL B-23946 / LB-34</strain>
    </source>
</reference>
<sequence length="169" mass="17089" precursor="true">MIVLHADVRARRRAALDALLTGLTVALLILAWGFAWRATPAGPLTDAVRFGATHLAYLLLASTSVLAVRRAPAPATLSGAALTLLLAIAAALTGGVSAAPLGTAARAAGLVALPLLLAAPWAPRRPWLLLPALIAATLHVTWLGTAPSLTAILASAAVALAVLTRGATR</sequence>
<organism evidence="2 3">
    <name type="scientific">Deinococcus maricopensis (strain DSM 21211 / LMG 22137 / NRRL B-23946 / LB-34)</name>
    <dbReference type="NCBI Taxonomy" id="709986"/>
    <lineage>
        <taxon>Bacteria</taxon>
        <taxon>Thermotogati</taxon>
        <taxon>Deinococcota</taxon>
        <taxon>Deinococci</taxon>
        <taxon>Deinococcales</taxon>
        <taxon>Deinococcaceae</taxon>
        <taxon>Deinococcus</taxon>
    </lineage>
</organism>
<feature type="transmembrane region" description="Helical" evidence="1">
    <location>
        <begin position="149"/>
        <end position="168"/>
    </location>
</feature>
<proteinExistence type="predicted"/>
<name>E8U7V2_DEIML</name>
<feature type="transmembrane region" description="Helical" evidence="1">
    <location>
        <begin position="75"/>
        <end position="92"/>
    </location>
</feature>
<evidence type="ECO:0000256" key="1">
    <source>
        <dbReference type="SAM" id="Phobius"/>
    </source>
</evidence>
<keyword evidence="1" id="KW-0812">Transmembrane</keyword>